<keyword evidence="8" id="KW-0547">Nucleotide-binding</keyword>
<keyword evidence="5" id="KW-0548">Nucleotidyltransferase</keyword>
<dbReference type="GO" id="GO:0003964">
    <property type="term" value="F:RNA-directed DNA polymerase activity"/>
    <property type="evidence" value="ECO:0007669"/>
    <property type="project" value="UniProtKB-KW"/>
</dbReference>
<dbReference type="AlphaFoldDB" id="A0A2S4WF46"/>
<keyword evidence="6" id="KW-0540">Nuclease</keyword>
<proteinExistence type="predicted"/>
<dbReference type="VEuPathDB" id="FungiDB:PSTT_07776"/>
<dbReference type="OrthoDB" id="2506005at2759"/>
<evidence type="ECO:0000256" key="20">
    <source>
        <dbReference type="ARBA" id="ARBA00049244"/>
    </source>
</evidence>
<dbReference type="InterPro" id="IPR001584">
    <property type="entry name" value="Integrase_cat-core"/>
</dbReference>
<comment type="caution">
    <text evidence="23">The sequence shown here is derived from an EMBL/GenBank/DDBJ whole genome shotgun (WGS) entry which is preliminary data.</text>
</comment>
<evidence type="ECO:0000256" key="3">
    <source>
        <dbReference type="ARBA" id="ARBA00022612"/>
    </source>
</evidence>
<reference evidence="23 24" key="1">
    <citation type="submission" date="2017-12" db="EMBL/GenBank/DDBJ databases">
        <title>Gene loss provides genomic basis for host adaptation in cereal stripe rust fungi.</title>
        <authorList>
            <person name="Xia C."/>
        </authorList>
    </citation>
    <scope>NUCLEOTIDE SEQUENCE [LARGE SCALE GENOMIC DNA]</scope>
    <source>
        <strain evidence="23 24">93TX-2</strain>
    </source>
</reference>
<evidence type="ECO:0000256" key="13">
    <source>
        <dbReference type="ARBA" id="ARBA00022884"/>
    </source>
</evidence>
<feature type="compositionally biased region" description="Basic residues" evidence="21">
    <location>
        <begin position="223"/>
        <end position="232"/>
    </location>
</feature>
<evidence type="ECO:0000256" key="12">
    <source>
        <dbReference type="ARBA" id="ARBA00022842"/>
    </source>
</evidence>
<protein>
    <recommendedName>
        <fullName evidence="22">Integrase catalytic domain-containing protein</fullName>
    </recommendedName>
</protein>
<keyword evidence="13" id="KW-0694">RNA-binding</keyword>
<dbReference type="GO" id="GO:0046872">
    <property type="term" value="F:metal ion binding"/>
    <property type="evidence" value="ECO:0007669"/>
    <property type="project" value="UniProtKB-KW"/>
</dbReference>
<evidence type="ECO:0000256" key="7">
    <source>
        <dbReference type="ARBA" id="ARBA00022723"/>
    </source>
</evidence>
<keyword evidence="4" id="KW-0645">Protease</keyword>
<dbReference type="EMBL" id="PKSM01000034">
    <property type="protein sequence ID" value="POW20363.1"/>
    <property type="molecule type" value="Genomic_DNA"/>
</dbReference>
<evidence type="ECO:0000256" key="17">
    <source>
        <dbReference type="ARBA" id="ARBA00023113"/>
    </source>
</evidence>
<evidence type="ECO:0000259" key="22">
    <source>
        <dbReference type="PROSITE" id="PS50994"/>
    </source>
</evidence>
<evidence type="ECO:0000256" key="2">
    <source>
        <dbReference type="ARBA" id="ARBA00022578"/>
    </source>
</evidence>
<evidence type="ECO:0000313" key="23">
    <source>
        <dbReference type="EMBL" id="POW20363.1"/>
    </source>
</evidence>
<evidence type="ECO:0000256" key="4">
    <source>
        <dbReference type="ARBA" id="ARBA00022670"/>
    </source>
</evidence>
<dbReference type="GO" id="GO:0006310">
    <property type="term" value="P:DNA recombination"/>
    <property type="evidence" value="ECO:0007669"/>
    <property type="project" value="UniProtKB-KW"/>
</dbReference>
<keyword evidence="24" id="KW-1185">Reference proteome</keyword>
<keyword evidence="2" id="KW-0815">Transposition</keyword>
<evidence type="ECO:0000256" key="14">
    <source>
        <dbReference type="ARBA" id="ARBA00022908"/>
    </source>
</evidence>
<organism evidence="23 24">
    <name type="scientific">Puccinia striiformis</name>
    <dbReference type="NCBI Taxonomy" id="27350"/>
    <lineage>
        <taxon>Eukaryota</taxon>
        <taxon>Fungi</taxon>
        <taxon>Dikarya</taxon>
        <taxon>Basidiomycota</taxon>
        <taxon>Pucciniomycotina</taxon>
        <taxon>Pucciniomycetes</taxon>
        <taxon>Pucciniales</taxon>
        <taxon>Pucciniaceae</taxon>
        <taxon>Puccinia</taxon>
    </lineage>
</organism>
<keyword evidence="18" id="KW-0233">DNA recombination</keyword>
<evidence type="ECO:0000256" key="16">
    <source>
        <dbReference type="ARBA" id="ARBA00022932"/>
    </source>
</evidence>
<dbReference type="GO" id="GO:0003887">
    <property type="term" value="F:DNA-directed DNA polymerase activity"/>
    <property type="evidence" value="ECO:0007669"/>
    <property type="project" value="UniProtKB-KW"/>
</dbReference>
<accession>A0A2S4WF46</accession>
<keyword evidence="16" id="KW-0808">Transferase</keyword>
<dbReference type="InterPro" id="IPR039537">
    <property type="entry name" value="Retrotran_Ty1/copia-like"/>
</dbReference>
<dbReference type="GO" id="GO:0015074">
    <property type="term" value="P:DNA integration"/>
    <property type="evidence" value="ECO:0007669"/>
    <property type="project" value="UniProtKB-KW"/>
</dbReference>
<keyword evidence="11" id="KW-0067">ATP-binding</keyword>
<evidence type="ECO:0000256" key="18">
    <source>
        <dbReference type="ARBA" id="ARBA00023172"/>
    </source>
</evidence>
<keyword evidence="14" id="KW-0229">DNA integration</keyword>
<dbReference type="Pfam" id="PF00665">
    <property type="entry name" value="rve"/>
    <property type="match status" value="1"/>
</dbReference>
<evidence type="ECO:0000256" key="1">
    <source>
        <dbReference type="ARBA" id="ARBA00002180"/>
    </source>
</evidence>
<evidence type="ECO:0000256" key="6">
    <source>
        <dbReference type="ARBA" id="ARBA00022722"/>
    </source>
</evidence>
<dbReference type="SUPFAM" id="SSF53098">
    <property type="entry name" value="Ribonuclease H-like"/>
    <property type="match status" value="1"/>
</dbReference>
<dbReference type="PANTHER" id="PTHR42648:SF11">
    <property type="entry name" value="TRANSPOSON TY4-P GAG-POL POLYPROTEIN"/>
    <property type="match status" value="1"/>
</dbReference>
<name>A0A2S4WF46_9BASI</name>
<evidence type="ECO:0000256" key="8">
    <source>
        <dbReference type="ARBA" id="ARBA00022741"/>
    </source>
</evidence>
<dbReference type="Proteomes" id="UP000238274">
    <property type="component" value="Unassembled WGS sequence"/>
</dbReference>
<dbReference type="GO" id="GO:0005634">
    <property type="term" value="C:nucleus"/>
    <property type="evidence" value="ECO:0007669"/>
    <property type="project" value="UniProtKB-ARBA"/>
</dbReference>
<comment type="catalytic activity">
    <reaction evidence="20">
        <text>DNA(n) + a 2'-deoxyribonucleoside 5'-triphosphate = DNA(n+1) + diphosphate</text>
        <dbReference type="Rhea" id="RHEA:22508"/>
        <dbReference type="Rhea" id="RHEA-COMP:17339"/>
        <dbReference type="Rhea" id="RHEA-COMP:17340"/>
        <dbReference type="ChEBI" id="CHEBI:33019"/>
        <dbReference type="ChEBI" id="CHEBI:61560"/>
        <dbReference type="ChEBI" id="CHEBI:173112"/>
        <dbReference type="EC" id="2.7.7.7"/>
    </reaction>
</comment>
<dbReference type="GO" id="GO:0008233">
    <property type="term" value="F:peptidase activity"/>
    <property type="evidence" value="ECO:0007669"/>
    <property type="project" value="UniProtKB-KW"/>
</dbReference>
<feature type="region of interest" description="Disordered" evidence="21">
    <location>
        <begin position="193"/>
        <end position="261"/>
    </location>
</feature>
<evidence type="ECO:0000256" key="11">
    <source>
        <dbReference type="ARBA" id="ARBA00022840"/>
    </source>
</evidence>
<dbReference type="PROSITE" id="PS50994">
    <property type="entry name" value="INTEGRASE"/>
    <property type="match status" value="1"/>
</dbReference>
<evidence type="ECO:0000256" key="10">
    <source>
        <dbReference type="ARBA" id="ARBA00022801"/>
    </source>
</evidence>
<dbReference type="Gene3D" id="3.30.420.10">
    <property type="entry name" value="Ribonuclease H-like superfamily/Ribonuclease H"/>
    <property type="match status" value="1"/>
</dbReference>
<evidence type="ECO:0000256" key="21">
    <source>
        <dbReference type="SAM" id="MobiDB-lite"/>
    </source>
</evidence>
<keyword evidence="7" id="KW-0479">Metal-binding</keyword>
<comment type="function">
    <text evidence="1">The aspartyl protease (PR) mediates the proteolytic cleavages of the Gag and Gag-Pol polyproteins after assembly of the VLP.</text>
</comment>
<dbReference type="GO" id="GO:0003723">
    <property type="term" value="F:RNA binding"/>
    <property type="evidence" value="ECO:0007669"/>
    <property type="project" value="UniProtKB-KW"/>
</dbReference>
<dbReference type="InterPro" id="IPR054722">
    <property type="entry name" value="PolX-like_BBD"/>
</dbReference>
<gene>
    <name evidence="23" type="ORF">PSHT_03572</name>
</gene>
<keyword evidence="15" id="KW-0695">RNA-directed DNA polymerase</keyword>
<dbReference type="GO" id="GO:0032196">
    <property type="term" value="P:transposition"/>
    <property type="evidence" value="ECO:0007669"/>
    <property type="project" value="UniProtKB-KW"/>
</dbReference>
<dbReference type="VEuPathDB" id="FungiDB:PSHT_03572"/>
<keyword evidence="17" id="KW-0917">Virion maturation</keyword>
<dbReference type="PANTHER" id="PTHR42648">
    <property type="entry name" value="TRANSPOSASE, PUTATIVE-RELATED"/>
    <property type="match status" value="1"/>
</dbReference>
<feature type="domain" description="Integrase catalytic" evidence="22">
    <location>
        <begin position="479"/>
        <end position="656"/>
    </location>
</feature>
<keyword evidence="9" id="KW-0255">Endonuclease</keyword>
<dbReference type="InterPro" id="IPR036397">
    <property type="entry name" value="RNaseH_sf"/>
</dbReference>
<keyword evidence="16" id="KW-0239">DNA-directed DNA polymerase</keyword>
<dbReference type="GO" id="GO:0005524">
    <property type="term" value="F:ATP binding"/>
    <property type="evidence" value="ECO:0007669"/>
    <property type="project" value="UniProtKB-KW"/>
</dbReference>
<comment type="catalytic activity">
    <reaction evidence="19">
        <text>DNA(n) + a 2'-deoxyribonucleoside 5'-triphosphate = DNA(n+1) + diphosphate</text>
        <dbReference type="Rhea" id="RHEA:22508"/>
        <dbReference type="Rhea" id="RHEA-COMP:17339"/>
        <dbReference type="Rhea" id="RHEA-COMP:17340"/>
        <dbReference type="ChEBI" id="CHEBI:33019"/>
        <dbReference type="ChEBI" id="CHEBI:61560"/>
        <dbReference type="ChEBI" id="CHEBI:173112"/>
        <dbReference type="EC" id="2.7.7.49"/>
    </reaction>
</comment>
<evidence type="ECO:0000256" key="9">
    <source>
        <dbReference type="ARBA" id="ARBA00022759"/>
    </source>
</evidence>
<sequence>MAETDAHTKTNIPPLTENNYLQWSMRMTAYLCHMSLLKYVIEPPIDLSGAAATAVATKHAEVVHILMSHVSNPVFDMVVTPDIAESPFSIWESILARFASTSVNNKGRVWLRFMRYEYRGALGNFISDMRKMLNEIQMLNLGVPDNILSFSILAKLSKDLYNLIDNIIMNEVICESPTAVLSKLQEMVHLDASRKTKSNVKAAQKSTEEGAASALMHESSKGGKGKGRCHQKPRCDPGKPGENGKPGIPGKHNPAVTSHDEDHCWQLHPELRPASWGTSAAHSVPATQLVEVDDGHESKVSLLLVETNSKPIVMDTGGTQHMVNDSTIFMPMAETNIRISTGGHKNFLNAIAVGSAVLSNQDGEKLLLDNVLLVPALNRCLLSLPRLFNNNFVLRKVDGEDVLITINGNFKIHGTVKNNLLELPTSCYDEINFTSACYSTSAASPNWHARLGHPNPRYQKLLVPQSETEECEVCKLCKLKTLPFNSKFKEAHSILEVVHMELVGPFATRSAAGFQYFLTLVDQFSGFKVVKFLKSKDEAFQAFLTFKSQAEKQTGQKLQTIISDGGGEFVNEQFAGECQAAGISHHVSPAYTPQNNGMAERTNQTILVKAQCLLVQSRLPKSFWAEAANTATQLANLTPSSTRNNTIPYETWTGRKANLDMLRPFGC</sequence>
<evidence type="ECO:0000256" key="5">
    <source>
        <dbReference type="ARBA" id="ARBA00022695"/>
    </source>
</evidence>
<keyword evidence="12" id="KW-0460">Magnesium</keyword>
<keyword evidence="3" id="KW-1188">Viral release from host cell</keyword>
<dbReference type="Pfam" id="PF22936">
    <property type="entry name" value="Pol_BBD"/>
    <property type="match status" value="1"/>
</dbReference>
<evidence type="ECO:0000256" key="15">
    <source>
        <dbReference type="ARBA" id="ARBA00022918"/>
    </source>
</evidence>
<reference evidence="24" key="3">
    <citation type="journal article" date="2018" name="Mol. Plant Microbe Interact.">
        <title>Genome sequence resources for the wheat stripe rust pathogen (Puccinia striiformis f. sp. tritici) and the barley stripe rust pathogen (Puccinia striiformis f. sp. hordei).</title>
        <authorList>
            <person name="Xia C."/>
            <person name="Wang M."/>
            <person name="Yin C."/>
            <person name="Cornejo O.E."/>
            <person name="Hulbert S.H."/>
            <person name="Chen X."/>
        </authorList>
    </citation>
    <scope>NUCLEOTIDE SEQUENCE [LARGE SCALE GENOMIC DNA]</scope>
    <source>
        <strain evidence="24">93TX-2</strain>
    </source>
</reference>
<evidence type="ECO:0000256" key="19">
    <source>
        <dbReference type="ARBA" id="ARBA00048173"/>
    </source>
</evidence>
<dbReference type="GO" id="GO:0004519">
    <property type="term" value="F:endonuclease activity"/>
    <property type="evidence" value="ECO:0007669"/>
    <property type="project" value="UniProtKB-KW"/>
</dbReference>
<keyword evidence="10" id="KW-0378">Hydrolase</keyword>
<reference evidence="24" key="2">
    <citation type="journal article" date="2018" name="BMC Genomics">
        <title>Genomic insights into host adaptation between the wheat stripe rust pathogen (Puccinia striiformis f. sp. tritici) and the barley stripe rust pathogen (Puccinia striiformis f. sp. hordei).</title>
        <authorList>
            <person name="Xia C."/>
            <person name="Wang M."/>
            <person name="Yin C."/>
            <person name="Cornejo O.E."/>
            <person name="Hulbert S.H."/>
            <person name="Chen X."/>
        </authorList>
    </citation>
    <scope>NUCLEOTIDE SEQUENCE [LARGE SCALE GENOMIC DNA]</scope>
    <source>
        <strain evidence="24">93TX-2</strain>
    </source>
</reference>
<dbReference type="GO" id="GO:0006508">
    <property type="term" value="P:proteolysis"/>
    <property type="evidence" value="ECO:0007669"/>
    <property type="project" value="UniProtKB-KW"/>
</dbReference>
<evidence type="ECO:0000313" key="24">
    <source>
        <dbReference type="Proteomes" id="UP000238274"/>
    </source>
</evidence>
<dbReference type="InterPro" id="IPR012337">
    <property type="entry name" value="RNaseH-like_sf"/>
</dbReference>